<evidence type="ECO:0008006" key="4">
    <source>
        <dbReference type="Google" id="ProtNLM"/>
    </source>
</evidence>
<comment type="caution">
    <text evidence="2">The sequence shown here is derived from an EMBL/GenBank/DDBJ whole genome shotgun (WGS) entry which is preliminary data.</text>
</comment>
<reference evidence="2 3" key="1">
    <citation type="submission" date="2020-01" db="EMBL/GenBank/DDBJ databases">
        <title>Novel species isolated from a subtropical stream in China.</title>
        <authorList>
            <person name="Lu H."/>
        </authorList>
    </citation>
    <scope>NUCLEOTIDE SEQUENCE [LARGE SCALE GENOMIC DNA]</scope>
    <source>
        <strain evidence="2 3">FT82W</strain>
    </source>
</reference>
<sequence>MITMIKRTLFLLLLSSAGLASAAQLTDMETRWLTAGSAVLAYAKQELNLPIDITVQPQARATDVPLALGFQDGRCKLVLSMRGNPGAEDILAGLPAEQRPLMIEAMVAHEIGHCWRYAQGVWHALPAGFEQAAQVPAQEQAQALRLTRREEGFADLVALAWTQHRHPQDYATVAAWMRQVRQPATAGTAGSHGTLAWLQLAPSGAAFDPAQPLFEQAASLWRQGLLREE</sequence>
<evidence type="ECO:0000313" key="3">
    <source>
        <dbReference type="Proteomes" id="UP000470302"/>
    </source>
</evidence>
<gene>
    <name evidence="2" type="ORF">GTP91_11315</name>
</gene>
<proteinExistence type="predicted"/>
<protein>
    <recommendedName>
        <fullName evidence="4">Peptidase</fullName>
    </recommendedName>
</protein>
<feature type="chain" id="PRO_5032934326" description="Peptidase" evidence="1">
    <location>
        <begin position="23"/>
        <end position="229"/>
    </location>
</feature>
<keyword evidence="1" id="KW-0732">Signal</keyword>
<feature type="signal peptide" evidence="1">
    <location>
        <begin position="1"/>
        <end position="22"/>
    </location>
</feature>
<dbReference type="Proteomes" id="UP000470302">
    <property type="component" value="Unassembled WGS sequence"/>
</dbReference>
<accession>A0A845G4F6</accession>
<name>A0A845G4F6_9BURK</name>
<dbReference type="EMBL" id="WWCW01000030">
    <property type="protein sequence ID" value="MYM87769.1"/>
    <property type="molecule type" value="Genomic_DNA"/>
</dbReference>
<evidence type="ECO:0000256" key="1">
    <source>
        <dbReference type="SAM" id="SignalP"/>
    </source>
</evidence>
<dbReference type="AlphaFoldDB" id="A0A845G4F6"/>
<organism evidence="2 3">
    <name type="scientific">Duganella vulcania</name>
    <dbReference type="NCBI Taxonomy" id="2692166"/>
    <lineage>
        <taxon>Bacteria</taxon>
        <taxon>Pseudomonadati</taxon>
        <taxon>Pseudomonadota</taxon>
        <taxon>Betaproteobacteria</taxon>
        <taxon>Burkholderiales</taxon>
        <taxon>Oxalobacteraceae</taxon>
        <taxon>Telluria group</taxon>
        <taxon>Duganella</taxon>
    </lineage>
</organism>
<evidence type="ECO:0000313" key="2">
    <source>
        <dbReference type="EMBL" id="MYM87769.1"/>
    </source>
</evidence>